<keyword evidence="2" id="KW-1185">Reference proteome</keyword>
<reference evidence="1 2" key="1">
    <citation type="journal article" date="2016" name="Mol. Biol. Evol.">
        <title>Comparative Genomics of Early-Diverging Mushroom-Forming Fungi Provides Insights into the Origins of Lignocellulose Decay Capabilities.</title>
        <authorList>
            <person name="Nagy L.G."/>
            <person name="Riley R."/>
            <person name="Tritt A."/>
            <person name="Adam C."/>
            <person name="Daum C."/>
            <person name="Floudas D."/>
            <person name="Sun H."/>
            <person name="Yadav J.S."/>
            <person name="Pangilinan J."/>
            <person name="Larsson K.H."/>
            <person name="Matsuura K."/>
            <person name="Barry K."/>
            <person name="Labutti K."/>
            <person name="Kuo R."/>
            <person name="Ohm R.A."/>
            <person name="Bhattacharya S.S."/>
            <person name="Shirouzu T."/>
            <person name="Yoshinaga Y."/>
            <person name="Martin F.M."/>
            <person name="Grigoriev I.V."/>
            <person name="Hibbett D.S."/>
        </authorList>
    </citation>
    <scope>NUCLEOTIDE SEQUENCE [LARGE SCALE GENOMIC DNA]</scope>
    <source>
        <strain evidence="1 2">CBS 109695</strain>
    </source>
</reference>
<organism evidence="1 2">
    <name type="scientific">Athelia psychrophila</name>
    <dbReference type="NCBI Taxonomy" id="1759441"/>
    <lineage>
        <taxon>Eukaryota</taxon>
        <taxon>Fungi</taxon>
        <taxon>Dikarya</taxon>
        <taxon>Basidiomycota</taxon>
        <taxon>Agaricomycotina</taxon>
        <taxon>Agaricomycetes</taxon>
        <taxon>Agaricomycetidae</taxon>
        <taxon>Atheliales</taxon>
        <taxon>Atheliaceae</taxon>
        <taxon>Athelia</taxon>
    </lineage>
</organism>
<dbReference type="Proteomes" id="UP000076532">
    <property type="component" value="Unassembled WGS sequence"/>
</dbReference>
<evidence type="ECO:0000313" key="2">
    <source>
        <dbReference type="Proteomes" id="UP000076532"/>
    </source>
</evidence>
<evidence type="ECO:0000313" key="1">
    <source>
        <dbReference type="EMBL" id="KZP09182.1"/>
    </source>
</evidence>
<accession>A0A165Y420</accession>
<proteinExistence type="predicted"/>
<sequence length="121" mass="13273">MFTVGTVQLMLSAVCSSRMVRDPGATTVIAVMAVEQRAIRVRTKAGENSVAIEERIHPEPARMQSRWLRFALNSQSFPLFGVFLAPGAHPGVCRDRVGPPSRGPPLLGWHPSVIEGRIRET</sequence>
<dbReference type="EMBL" id="KV417706">
    <property type="protein sequence ID" value="KZP09182.1"/>
    <property type="molecule type" value="Genomic_DNA"/>
</dbReference>
<gene>
    <name evidence="1" type="ORF">FIBSPDRAFT_243384</name>
</gene>
<name>A0A165Y420_9AGAM</name>
<protein>
    <submittedName>
        <fullName evidence="1">Uncharacterized protein</fullName>
    </submittedName>
</protein>
<dbReference type="AlphaFoldDB" id="A0A165Y420"/>